<dbReference type="InterPro" id="IPR044992">
    <property type="entry name" value="ChyE-like"/>
</dbReference>
<dbReference type="EMBL" id="CP119391">
    <property type="protein sequence ID" value="WNK20679.1"/>
    <property type="molecule type" value="Genomic_DNA"/>
</dbReference>
<dbReference type="RefSeq" id="WP_311884438.1">
    <property type="nucleotide sequence ID" value="NZ_CP119391.1"/>
</dbReference>
<dbReference type="InterPro" id="IPR029062">
    <property type="entry name" value="Class_I_gatase-like"/>
</dbReference>
<dbReference type="InterPro" id="IPR017926">
    <property type="entry name" value="GATASE"/>
</dbReference>
<keyword evidence="2" id="KW-0315">Glutamine amidotransferase</keyword>
<dbReference type="PANTHER" id="PTHR42695">
    <property type="entry name" value="GLUTAMINE AMIDOTRANSFERASE YLR126C-RELATED"/>
    <property type="match status" value="1"/>
</dbReference>
<accession>A0ABY9Z0K9</accession>
<sequence>MHVHLLQHSPHHGPARLADWFSSMGHSYTVFHLDEGELAPRPGDSDALIVLDGDEALLDQPPAWQREEQKLIERYLDGHKPLLGFGLGAHLIADALGATIAPGTFPEAGFHPVTLDERSPLDLPDRFHAFLWHRAVFSLPDNATPLGASEAAPLQGFAWDDKRVIGLLCQLHATPESASALLEHQAPPAGRDDFVQPTAEILADAEPFNRLAPLLDRVLSEWLSTAPAS</sequence>
<dbReference type="PANTHER" id="PTHR42695:SF5">
    <property type="entry name" value="GLUTAMINE AMIDOTRANSFERASE YLR126C-RELATED"/>
    <property type="match status" value="1"/>
</dbReference>
<evidence type="ECO:0000313" key="3">
    <source>
        <dbReference type="Proteomes" id="UP001301869"/>
    </source>
</evidence>
<evidence type="ECO:0000313" key="2">
    <source>
        <dbReference type="EMBL" id="WNK20679.1"/>
    </source>
</evidence>
<organism evidence="2 3">
    <name type="scientific">Halomonas piscis</name>
    <dbReference type="NCBI Taxonomy" id="3031727"/>
    <lineage>
        <taxon>Bacteria</taxon>
        <taxon>Pseudomonadati</taxon>
        <taxon>Pseudomonadota</taxon>
        <taxon>Gammaproteobacteria</taxon>
        <taxon>Oceanospirillales</taxon>
        <taxon>Halomonadaceae</taxon>
        <taxon>Halomonas</taxon>
    </lineage>
</organism>
<dbReference type="SUPFAM" id="SSF52317">
    <property type="entry name" value="Class I glutamine amidotransferase-like"/>
    <property type="match status" value="1"/>
</dbReference>
<dbReference type="Gene3D" id="3.40.50.880">
    <property type="match status" value="1"/>
</dbReference>
<evidence type="ECO:0000259" key="1">
    <source>
        <dbReference type="Pfam" id="PF00117"/>
    </source>
</evidence>
<protein>
    <submittedName>
        <fullName evidence="2">Type 1 glutamine amidotransferase</fullName>
    </submittedName>
</protein>
<proteinExistence type="predicted"/>
<reference evidence="2 3" key="1">
    <citation type="submission" date="2023-03" db="EMBL/GenBank/DDBJ databases">
        <title>Halomonas sp. nov., isolated from Korean tranditional fermented seafood 'Jeotgal'.</title>
        <authorList>
            <person name="Kim B."/>
            <person name="Shin N.-R."/>
        </authorList>
    </citation>
    <scope>NUCLEOTIDE SEQUENCE [LARGE SCALE GENOMIC DNA]</scope>
    <source>
        <strain evidence="2 3">SG2L-4</strain>
    </source>
</reference>
<dbReference type="Pfam" id="PF00117">
    <property type="entry name" value="GATase"/>
    <property type="match status" value="1"/>
</dbReference>
<feature type="domain" description="Glutamine amidotransferase" evidence="1">
    <location>
        <begin position="43"/>
        <end position="178"/>
    </location>
</feature>
<name>A0ABY9Z0K9_9GAMM</name>
<keyword evidence="3" id="KW-1185">Reference proteome</keyword>
<dbReference type="CDD" id="cd01741">
    <property type="entry name" value="GATase1_1"/>
    <property type="match status" value="1"/>
</dbReference>
<gene>
    <name evidence="2" type="ORF">P1P91_03070</name>
</gene>
<dbReference type="Proteomes" id="UP001301869">
    <property type="component" value="Chromosome"/>
</dbReference>